<evidence type="ECO:0000313" key="10">
    <source>
        <dbReference type="Proteomes" id="UP000236536"/>
    </source>
</evidence>
<reference evidence="8 9" key="1">
    <citation type="journal article" date="2017" name="Front. Microbiol.">
        <title>Phaeobacter piscinae sp. nov., a species of the Roseobacter group and potential aquaculture probiont.</title>
        <authorList>
            <person name="Sonnenschein E.C."/>
            <person name="Phippen C.B.W."/>
            <person name="Nielsen K.F."/>
            <person name="Mateiu R.V."/>
            <person name="Melchiorsen J."/>
            <person name="Gram L."/>
            <person name="Overmann J."/>
            <person name="Freese H.M."/>
        </authorList>
    </citation>
    <scope>NUCLEOTIDE SEQUENCE [LARGE SCALE GENOMIC DNA]</scope>
    <source>
        <strain evidence="8 9">P88</strain>
    </source>
</reference>
<feature type="transmembrane region" description="Helical" evidence="6">
    <location>
        <begin position="185"/>
        <end position="203"/>
    </location>
</feature>
<feature type="transmembrane region" description="Helical" evidence="6">
    <location>
        <begin position="49"/>
        <end position="68"/>
    </location>
</feature>
<evidence type="ECO:0000256" key="4">
    <source>
        <dbReference type="ARBA" id="ARBA00022989"/>
    </source>
</evidence>
<dbReference type="InterPro" id="IPR001123">
    <property type="entry name" value="LeuE-type"/>
</dbReference>
<feature type="transmembrane region" description="Helical" evidence="6">
    <location>
        <begin position="12"/>
        <end position="29"/>
    </location>
</feature>
<keyword evidence="3 6" id="KW-0812">Transmembrane</keyword>
<evidence type="ECO:0000256" key="2">
    <source>
        <dbReference type="ARBA" id="ARBA00022475"/>
    </source>
</evidence>
<feature type="transmembrane region" description="Helical" evidence="6">
    <location>
        <begin position="75"/>
        <end position="95"/>
    </location>
</feature>
<dbReference type="GO" id="GO:0015171">
    <property type="term" value="F:amino acid transmembrane transporter activity"/>
    <property type="evidence" value="ECO:0007669"/>
    <property type="project" value="TreeGrafter"/>
</dbReference>
<dbReference type="OMA" id="NPKAWIM"/>
<evidence type="ECO:0000256" key="1">
    <source>
        <dbReference type="ARBA" id="ARBA00004651"/>
    </source>
</evidence>
<dbReference type="Pfam" id="PF01810">
    <property type="entry name" value="LysE"/>
    <property type="match status" value="1"/>
</dbReference>
<dbReference type="AlphaFoldDB" id="A0A2I7LUC0"/>
<evidence type="ECO:0000313" key="8">
    <source>
        <dbReference type="EMBL" id="AUR00421.1"/>
    </source>
</evidence>
<dbReference type="Proteomes" id="UP000236447">
    <property type="component" value="Chromosome"/>
</dbReference>
<dbReference type="PANTHER" id="PTHR30086:SF20">
    <property type="entry name" value="ARGININE EXPORTER PROTEIN ARGO-RELATED"/>
    <property type="match status" value="1"/>
</dbReference>
<evidence type="ECO:0000313" key="7">
    <source>
        <dbReference type="EMBL" id="AUQ93105.1"/>
    </source>
</evidence>
<keyword evidence="5 6" id="KW-0472">Membrane</keyword>
<organism evidence="8 9">
    <name type="scientific">Phaeobacter inhibens</name>
    <dbReference type="NCBI Taxonomy" id="221822"/>
    <lineage>
        <taxon>Bacteria</taxon>
        <taxon>Pseudomonadati</taxon>
        <taxon>Pseudomonadota</taxon>
        <taxon>Alphaproteobacteria</taxon>
        <taxon>Rhodobacterales</taxon>
        <taxon>Roseobacteraceae</taxon>
        <taxon>Phaeobacter</taxon>
    </lineage>
</organism>
<keyword evidence="4 6" id="KW-1133">Transmembrane helix</keyword>
<sequence length="205" mass="22307">MPCIFIAMTYELFLALAAFVFGTVFTPGPNNLMLMASGANFGFRRSLPHLTGVAVGFPLMILPVGLGVMQLFDAFPALTWIMTALSVAYMLWLAWKVANAAPPREGEAQGTPLSFLQACAFQWVNPKAWAMALGAITLYAASRDVTAILWVSGTYLLVGCFSASTWTLLGQQLRRLLTRPAQLRAFNWTMAALLLASLAAILLQR</sequence>
<evidence type="ECO:0000256" key="5">
    <source>
        <dbReference type="ARBA" id="ARBA00023136"/>
    </source>
</evidence>
<dbReference type="Proteomes" id="UP000236536">
    <property type="component" value="Chromosome"/>
</dbReference>
<keyword evidence="10" id="KW-1185">Reference proteome</keyword>
<evidence type="ECO:0000313" key="9">
    <source>
        <dbReference type="Proteomes" id="UP000236447"/>
    </source>
</evidence>
<dbReference type="PANTHER" id="PTHR30086">
    <property type="entry name" value="ARGININE EXPORTER PROTEIN ARGO"/>
    <property type="match status" value="1"/>
</dbReference>
<feature type="transmembrane region" description="Helical" evidence="6">
    <location>
        <begin position="147"/>
        <end position="169"/>
    </location>
</feature>
<dbReference type="EMBL" id="CP010725">
    <property type="protein sequence ID" value="AUR00421.1"/>
    <property type="molecule type" value="Genomic_DNA"/>
</dbReference>
<evidence type="ECO:0000256" key="3">
    <source>
        <dbReference type="ARBA" id="ARBA00022692"/>
    </source>
</evidence>
<keyword evidence="2" id="KW-1003">Cell membrane</keyword>
<reference evidence="9 10" key="2">
    <citation type="journal article" date="2017" name="Genome Biol. Evol.">
        <title>Trajectories and Drivers of Genome Evolution in Surface-Associated Marine Phaeobacter.</title>
        <authorList>
            <person name="Freese H.M."/>
            <person name="Sikorski J."/>
            <person name="Bunk B."/>
            <person name="Scheuner C."/>
            <person name="Meier-Kolthoff J.P."/>
            <person name="Sproer C."/>
            <person name="Gram L."/>
            <person name="Overmann J."/>
        </authorList>
    </citation>
    <scope>NUCLEOTIDE SEQUENCE [LARGE SCALE GENOMIC DNA]</scope>
    <source>
        <strain evidence="7 10">P66</strain>
        <strain evidence="8 9">P88</strain>
    </source>
</reference>
<accession>A0A2I7LUC0</accession>
<dbReference type="GO" id="GO:0033228">
    <property type="term" value="P:cysteine export across plasma membrane"/>
    <property type="evidence" value="ECO:0007669"/>
    <property type="project" value="TreeGrafter"/>
</dbReference>
<name>A0A2I7LUC0_9RHOB</name>
<dbReference type="EMBL" id="CP010705">
    <property type="protein sequence ID" value="AUQ93105.1"/>
    <property type="molecule type" value="Genomic_DNA"/>
</dbReference>
<protein>
    <submittedName>
        <fullName evidence="8">Translocator protein, LysE family</fullName>
    </submittedName>
</protein>
<reference evidence="7 10" key="3">
    <citation type="journal article" date="2017" name="Int. J. Syst. Evol. Microbiol.">
        <title>Adaptation of Surface-Associated Bacteria to the Open Ocean: A Genomically Distinct Subpopulation of Phaeobacter gallaeciensis Colonizes Pacific Mesozooplankton.</title>
        <authorList>
            <person name="Freese H.M."/>
            <person name="Methner A."/>
            <person name="Overmann J."/>
        </authorList>
    </citation>
    <scope>NUCLEOTIDE SEQUENCE [LARGE SCALE GENOMIC DNA]</scope>
    <source>
        <strain evidence="7 10">P66</strain>
    </source>
</reference>
<evidence type="ECO:0000256" key="6">
    <source>
        <dbReference type="SAM" id="Phobius"/>
    </source>
</evidence>
<proteinExistence type="predicted"/>
<comment type="subcellular location">
    <subcellularLocation>
        <location evidence="1">Cell membrane</location>
        <topology evidence="1">Multi-pass membrane protein</topology>
    </subcellularLocation>
</comment>
<gene>
    <name evidence="7" type="ORF">PhaeoP66_00279</name>
    <name evidence="8" type="ORF">PhaeoP88_03088</name>
</gene>
<dbReference type="GO" id="GO:0005886">
    <property type="term" value="C:plasma membrane"/>
    <property type="evidence" value="ECO:0007669"/>
    <property type="project" value="UniProtKB-SubCell"/>
</dbReference>